<evidence type="ECO:0000313" key="3">
    <source>
        <dbReference type="Proteomes" id="UP000636505"/>
    </source>
</evidence>
<accession>A0A8J7AP63</accession>
<dbReference type="InterPro" id="IPR001173">
    <property type="entry name" value="Glyco_trans_2-like"/>
</dbReference>
<dbReference type="SUPFAM" id="SSF53448">
    <property type="entry name" value="Nucleotide-diphospho-sugar transferases"/>
    <property type="match status" value="1"/>
</dbReference>
<keyword evidence="3" id="KW-1185">Reference proteome</keyword>
<dbReference type="EMBL" id="JADEXG010000039">
    <property type="protein sequence ID" value="MBE9078735.1"/>
    <property type="molecule type" value="Genomic_DNA"/>
</dbReference>
<sequence>MQASPRLSIIIPSYDRPQLLTRAVQSALSQTIDDIEVVVVDDGSPDPVVLAPHPRLKVVRLSENRGTAAARNAGAKAAQGRWMSYLDDDDQLLPDMARLSLEALERSTLPPPVAVLSGLEVVSPAGQVIETRIPPTLLRGSHFFLEEIEPGKSFISKQTLVVERSLFLKIGGYDEAFQSRVHTELFLRLNPVCSILGIPNTTYRLMAHDGPRISRNPALRQVSFNQLVQKHRQIFLEHPKMFSDFVYKHAQTSHHLGQTRPAIKSLAWAFVLHPSHTSMKLGRDFLGRLGGAFRSMFSNPIGSH</sequence>
<dbReference type="RefSeq" id="WP_193908890.1">
    <property type="nucleotide sequence ID" value="NZ_JADEXG010000039.1"/>
</dbReference>
<dbReference type="AlphaFoldDB" id="A0A8J7AP63"/>
<reference evidence="2" key="1">
    <citation type="submission" date="2020-10" db="EMBL/GenBank/DDBJ databases">
        <authorList>
            <person name="Castelo-Branco R."/>
            <person name="Eusebio N."/>
            <person name="Adriana R."/>
            <person name="Vieira A."/>
            <person name="Brugerolle De Fraissinette N."/>
            <person name="Rezende De Castro R."/>
            <person name="Schneider M.P."/>
            <person name="Vasconcelos V."/>
            <person name="Leao P.N."/>
        </authorList>
    </citation>
    <scope>NUCLEOTIDE SEQUENCE</scope>
    <source>
        <strain evidence="2">LEGE 07310</strain>
    </source>
</reference>
<dbReference type="InterPro" id="IPR050834">
    <property type="entry name" value="Glycosyltransf_2"/>
</dbReference>
<organism evidence="2 3">
    <name type="scientific">Vasconcelosia minhoensis LEGE 07310</name>
    <dbReference type="NCBI Taxonomy" id="915328"/>
    <lineage>
        <taxon>Bacteria</taxon>
        <taxon>Bacillati</taxon>
        <taxon>Cyanobacteriota</taxon>
        <taxon>Cyanophyceae</taxon>
        <taxon>Nodosilineales</taxon>
        <taxon>Cymatolegaceae</taxon>
        <taxon>Vasconcelosia</taxon>
        <taxon>Vasconcelosia minhoensis</taxon>
    </lineage>
</organism>
<dbReference type="Pfam" id="PF00535">
    <property type="entry name" value="Glycos_transf_2"/>
    <property type="match status" value="1"/>
</dbReference>
<evidence type="ECO:0000313" key="2">
    <source>
        <dbReference type="EMBL" id="MBE9078735.1"/>
    </source>
</evidence>
<protein>
    <submittedName>
        <fullName evidence="2">Glycosyltransferase</fullName>
    </submittedName>
</protein>
<dbReference type="PANTHER" id="PTHR43685:SF3">
    <property type="entry name" value="SLR2126 PROTEIN"/>
    <property type="match status" value="1"/>
</dbReference>
<gene>
    <name evidence="2" type="ORF">IQ241_15770</name>
</gene>
<proteinExistence type="predicted"/>
<dbReference type="InterPro" id="IPR029044">
    <property type="entry name" value="Nucleotide-diphossugar_trans"/>
</dbReference>
<dbReference type="Gene3D" id="3.90.550.10">
    <property type="entry name" value="Spore Coat Polysaccharide Biosynthesis Protein SpsA, Chain A"/>
    <property type="match status" value="1"/>
</dbReference>
<name>A0A8J7AP63_9CYAN</name>
<dbReference type="PANTHER" id="PTHR43685">
    <property type="entry name" value="GLYCOSYLTRANSFERASE"/>
    <property type="match status" value="1"/>
</dbReference>
<comment type="caution">
    <text evidence="2">The sequence shown here is derived from an EMBL/GenBank/DDBJ whole genome shotgun (WGS) entry which is preliminary data.</text>
</comment>
<evidence type="ECO:0000259" key="1">
    <source>
        <dbReference type="Pfam" id="PF00535"/>
    </source>
</evidence>
<dbReference type="Proteomes" id="UP000636505">
    <property type="component" value="Unassembled WGS sequence"/>
</dbReference>
<feature type="domain" description="Glycosyltransferase 2-like" evidence="1">
    <location>
        <begin position="8"/>
        <end position="106"/>
    </location>
</feature>